<dbReference type="Proteomes" id="UP000241764">
    <property type="component" value="Unassembled WGS sequence"/>
</dbReference>
<comment type="caution">
    <text evidence="1">The sequence shown here is derived from an EMBL/GenBank/DDBJ whole genome shotgun (WGS) entry which is preliminary data.</text>
</comment>
<organism evidence="1 2">
    <name type="scientific">Phyllobacterium sophorae</name>
    <dbReference type="NCBI Taxonomy" id="1520277"/>
    <lineage>
        <taxon>Bacteria</taxon>
        <taxon>Pseudomonadati</taxon>
        <taxon>Pseudomonadota</taxon>
        <taxon>Alphaproteobacteria</taxon>
        <taxon>Hyphomicrobiales</taxon>
        <taxon>Phyllobacteriaceae</taxon>
        <taxon>Phyllobacterium</taxon>
    </lineage>
</organism>
<dbReference type="EMBL" id="PGGM01000005">
    <property type="protein sequence ID" value="PSH64150.1"/>
    <property type="molecule type" value="Genomic_DNA"/>
</dbReference>
<name>A0A2P7BCF2_9HYPH</name>
<sequence length="62" mass="7007">MELFLSLSLNSSDARIVTRQLWHGKLKRIHPDLKGLTALQHPSVTLEIWQSGTDEISRLPTA</sequence>
<accession>A0A2P7BCF2</accession>
<gene>
    <name evidence="1" type="ORF">CU103_14030</name>
</gene>
<evidence type="ECO:0000313" key="2">
    <source>
        <dbReference type="Proteomes" id="UP000241764"/>
    </source>
</evidence>
<protein>
    <submittedName>
        <fullName evidence="1">Uncharacterized protein</fullName>
    </submittedName>
</protein>
<keyword evidence="2" id="KW-1185">Reference proteome</keyword>
<proteinExistence type="predicted"/>
<dbReference type="AlphaFoldDB" id="A0A2P7BCF2"/>
<evidence type="ECO:0000313" key="1">
    <source>
        <dbReference type="EMBL" id="PSH64150.1"/>
    </source>
</evidence>
<reference evidence="2" key="1">
    <citation type="submission" date="2017-11" db="EMBL/GenBank/DDBJ databases">
        <authorList>
            <person name="Kuznetsova I."/>
            <person name="Sazanova A."/>
            <person name="Chirak E."/>
            <person name="Safronova V."/>
            <person name="Willems A."/>
        </authorList>
    </citation>
    <scope>NUCLEOTIDE SEQUENCE [LARGE SCALE GENOMIC DNA]</scope>
    <source>
        <strain evidence="2">CCBAU 03422</strain>
    </source>
</reference>